<dbReference type="Pfam" id="PF16178">
    <property type="entry name" value="Anoct_dimer"/>
    <property type="match status" value="2"/>
</dbReference>
<dbReference type="InterPro" id="IPR007632">
    <property type="entry name" value="Anoctamin"/>
</dbReference>
<evidence type="ECO:0000256" key="4">
    <source>
        <dbReference type="ARBA" id="ARBA00022989"/>
    </source>
</evidence>
<feature type="domain" description="Anoctamin dimerisation" evidence="10">
    <location>
        <begin position="410"/>
        <end position="487"/>
    </location>
</feature>
<dbReference type="AlphaFoldDB" id="A0AAD4DNM7"/>
<sequence length="1155" mass="128712">MNNHGRDESTVIDLSVINPQRSRQQQYTPPPRSPPVITSPTVTSPNIFNHLSLLDEPSSPSATSPTSGSASNNNNNNDSNNRHSKGQVKGVTAAGGGGGGGHQETKECPRHADGHPPNRLTTRDLGNNRTVYLFYGSDVVLFDTIMTYRLGKPDMHVEDAIDAHGEHQGADAMANLIYGTQAFDMVLKYPIAEHLRQVPISPNQTSLNLENDGTPLTEKAEVAAAAGQDAQNTGAGISGTDATGNKDLEAGAVSNTKIELEAKLEMYRRRFKKSLLKEGLVIEEEPNIDGEEMFVKVYAPFWRLCVEAQRLRFKVELMHAETPKEKAAADAAAAKAKSQGLLYRYFWRFIQKADNVSLPLRPESLQFKATKLRQYALAEKTRRWSDIVRHGGGIKPDGSGVGSNMGSDGRDGFFDTARRGRLTESIIIYSKIKTKRGDRHALKTVMDKKAYTDMFTLHDGSYKSKVKPTPNQRTLLYSSWVRSTRSQPLEEIRHYYGEKVALYFAWIGHYTKWLTWAALGGVVFLVYGVSNYLIERAENNARLKAGIVAEAGGNSAGTPKDGDSFGKQLVHVFDNALTLPFALFMSVWSALFVEYWKRKSAVLAYEWNTLDFEQQERARPEFKPTGTRISPVTGKMELYYPRYKQVVSILTSVLVVLISIAIVVISVGALMIFNIYMKRGGPGLDYYVTTVLTALLSLVVIVVLGSIYAKLAQILTDSENHKRLTQYEDALIMKRYLFDFVNFYSALVYIAFFKDNLGKSFKLYPNQLSDECSKDGCLGELTIQLAIVFVGKQMINQAQELAIPLLKKWWNKKNELAERAANLKGKYKTQTKAIKPPQWAKDDLLPVYNPQMFEEYRELVVQFGFCVLFVPAFPIAPIFALLNNILEIRVDAYKLLTQHKRPIAQAAQDIGSWGSILMLLTHISVFSNACLLAFRSDWLYKNVFSQVPWVREHPVPSDQTNFSLIAVQLLFIFIFEHLVFLIKIAIANLVRDTPQTVKLAIQRESYYTRLALDDEEPARDEVLEDIDSDTDESEDENDDPYRKSADATLYPPGVGGGTGSGAGAGGRATPSGDDGAMEELGENDLGEDEEELEAMIKAGGCGCAAHGDGVVGTARGGFEGTWMNRFRPEMQAAIRRRQQRRRKKQQNANKGQTAE</sequence>
<evidence type="ECO:0000256" key="5">
    <source>
        <dbReference type="ARBA" id="ARBA00023136"/>
    </source>
</evidence>
<feature type="region of interest" description="Disordered" evidence="7">
    <location>
        <begin position="223"/>
        <end position="246"/>
    </location>
</feature>
<feature type="transmembrane region" description="Helical" evidence="8">
    <location>
        <begin position="859"/>
        <end position="882"/>
    </location>
</feature>
<accession>A0AAD4DNM7</accession>
<evidence type="ECO:0000259" key="9">
    <source>
        <dbReference type="Pfam" id="PF04547"/>
    </source>
</evidence>
<feature type="transmembrane region" description="Helical" evidence="8">
    <location>
        <begin position="513"/>
        <end position="534"/>
    </location>
</feature>
<dbReference type="GO" id="GO:0005254">
    <property type="term" value="F:chloride channel activity"/>
    <property type="evidence" value="ECO:0007669"/>
    <property type="project" value="TreeGrafter"/>
</dbReference>
<evidence type="ECO:0000256" key="7">
    <source>
        <dbReference type="SAM" id="MobiDB-lite"/>
    </source>
</evidence>
<feature type="domain" description="Anoctamin transmembrane" evidence="9">
    <location>
        <begin position="492"/>
        <end position="1004"/>
    </location>
</feature>
<dbReference type="GO" id="GO:0046983">
    <property type="term" value="F:protein dimerization activity"/>
    <property type="evidence" value="ECO:0007669"/>
    <property type="project" value="InterPro"/>
</dbReference>
<feature type="transmembrane region" description="Helical" evidence="8">
    <location>
        <begin position="962"/>
        <end position="982"/>
    </location>
</feature>
<feature type="transmembrane region" description="Helical" evidence="8">
    <location>
        <begin position="646"/>
        <end position="675"/>
    </location>
</feature>
<comment type="subcellular location">
    <subcellularLocation>
        <location evidence="1">Cell membrane</location>
        <topology evidence="1">Multi-pass membrane protein</topology>
    </subcellularLocation>
</comment>
<evidence type="ECO:0000256" key="6">
    <source>
        <dbReference type="ARBA" id="ARBA00023180"/>
    </source>
</evidence>
<dbReference type="GO" id="GO:0005886">
    <property type="term" value="C:plasma membrane"/>
    <property type="evidence" value="ECO:0007669"/>
    <property type="project" value="UniProtKB-SubCell"/>
</dbReference>
<keyword evidence="5 8" id="KW-0472">Membrane</keyword>
<dbReference type="EMBL" id="JAAAIL010000009">
    <property type="protein sequence ID" value="KAG0281736.1"/>
    <property type="molecule type" value="Genomic_DNA"/>
</dbReference>
<feature type="region of interest" description="Disordered" evidence="7">
    <location>
        <begin position="1134"/>
        <end position="1155"/>
    </location>
</feature>
<dbReference type="PANTHER" id="PTHR12308">
    <property type="entry name" value="ANOCTAMIN"/>
    <property type="match status" value="1"/>
</dbReference>
<comment type="caution">
    <text evidence="11">The sequence shown here is derived from an EMBL/GenBank/DDBJ whole genome shotgun (WGS) entry which is preliminary data.</text>
</comment>
<gene>
    <name evidence="11" type="primary">ANO7_1</name>
    <name evidence="11" type="ORF">BGZ95_011654</name>
</gene>
<dbReference type="Pfam" id="PF04547">
    <property type="entry name" value="Anoctamin"/>
    <property type="match status" value="1"/>
</dbReference>
<proteinExistence type="predicted"/>
<dbReference type="InterPro" id="IPR032394">
    <property type="entry name" value="Anoct_dimer"/>
</dbReference>
<feature type="compositionally biased region" description="Gly residues" evidence="7">
    <location>
        <begin position="93"/>
        <end position="102"/>
    </location>
</feature>
<feature type="compositionally biased region" description="Basic and acidic residues" evidence="7">
    <location>
        <begin position="103"/>
        <end position="116"/>
    </location>
</feature>
<feature type="compositionally biased region" description="Low complexity" evidence="7">
    <location>
        <begin position="58"/>
        <end position="79"/>
    </location>
</feature>
<protein>
    <submittedName>
        <fullName evidence="11">Anoctamin-7</fullName>
    </submittedName>
</protein>
<keyword evidence="2" id="KW-1003">Cell membrane</keyword>
<feature type="compositionally biased region" description="Gly residues" evidence="7">
    <location>
        <begin position="1053"/>
        <end position="1066"/>
    </location>
</feature>
<keyword evidence="4 8" id="KW-1133">Transmembrane helix</keyword>
<feature type="domain" description="Anoctamin dimerisation" evidence="10">
    <location>
        <begin position="257"/>
        <end position="389"/>
    </location>
</feature>
<evidence type="ECO:0000313" key="11">
    <source>
        <dbReference type="EMBL" id="KAG0281736.1"/>
    </source>
</evidence>
<organism evidence="11 12">
    <name type="scientific">Linnemannia exigua</name>
    <dbReference type="NCBI Taxonomy" id="604196"/>
    <lineage>
        <taxon>Eukaryota</taxon>
        <taxon>Fungi</taxon>
        <taxon>Fungi incertae sedis</taxon>
        <taxon>Mucoromycota</taxon>
        <taxon>Mortierellomycotina</taxon>
        <taxon>Mortierellomycetes</taxon>
        <taxon>Mortierellales</taxon>
        <taxon>Mortierellaceae</taxon>
        <taxon>Linnemannia</taxon>
    </lineage>
</organism>
<feature type="region of interest" description="Disordered" evidence="7">
    <location>
        <begin position="1018"/>
        <end position="1080"/>
    </location>
</feature>
<feature type="compositionally biased region" description="Acidic residues" evidence="7">
    <location>
        <begin position="1018"/>
        <end position="1038"/>
    </location>
</feature>
<feature type="compositionally biased region" description="Low complexity" evidence="7">
    <location>
        <begin position="223"/>
        <end position="235"/>
    </location>
</feature>
<evidence type="ECO:0000256" key="2">
    <source>
        <dbReference type="ARBA" id="ARBA00022475"/>
    </source>
</evidence>
<feature type="compositionally biased region" description="Low complexity" evidence="7">
    <location>
        <begin position="35"/>
        <end position="45"/>
    </location>
</feature>
<dbReference type="Proteomes" id="UP001194580">
    <property type="component" value="Unassembled WGS sequence"/>
</dbReference>
<evidence type="ECO:0000256" key="1">
    <source>
        <dbReference type="ARBA" id="ARBA00004651"/>
    </source>
</evidence>
<evidence type="ECO:0000256" key="3">
    <source>
        <dbReference type="ARBA" id="ARBA00022692"/>
    </source>
</evidence>
<keyword evidence="12" id="KW-1185">Reference proteome</keyword>
<evidence type="ECO:0000259" key="10">
    <source>
        <dbReference type="Pfam" id="PF16178"/>
    </source>
</evidence>
<feature type="transmembrane region" description="Helical" evidence="8">
    <location>
        <begin position="736"/>
        <end position="753"/>
    </location>
</feature>
<feature type="transmembrane region" description="Helical" evidence="8">
    <location>
        <begin position="687"/>
        <end position="715"/>
    </location>
</feature>
<keyword evidence="6" id="KW-0325">Glycoprotein</keyword>
<feature type="compositionally biased region" description="Polar residues" evidence="7">
    <location>
        <begin position="17"/>
        <end position="27"/>
    </location>
</feature>
<feature type="region of interest" description="Disordered" evidence="7">
    <location>
        <begin position="1"/>
        <end position="124"/>
    </location>
</feature>
<dbReference type="InterPro" id="IPR049452">
    <property type="entry name" value="Anoctamin_TM"/>
</dbReference>
<dbReference type="PANTHER" id="PTHR12308:SF73">
    <property type="entry name" value="ANOCTAMIN"/>
    <property type="match status" value="1"/>
</dbReference>
<evidence type="ECO:0000256" key="8">
    <source>
        <dbReference type="SAM" id="Phobius"/>
    </source>
</evidence>
<feature type="transmembrane region" description="Helical" evidence="8">
    <location>
        <begin position="910"/>
        <end position="934"/>
    </location>
</feature>
<reference evidence="11" key="1">
    <citation type="journal article" date="2020" name="Fungal Divers.">
        <title>Resolving the Mortierellaceae phylogeny through synthesis of multi-gene phylogenetics and phylogenomics.</title>
        <authorList>
            <person name="Vandepol N."/>
            <person name="Liber J."/>
            <person name="Desiro A."/>
            <person name="Na H."/>
            <person name="Kennedy M."/>
            <person name="Barry K."/>
            <person name="Grigoriev I.V."/>
            <person name="Miller A.N."/>
            <person name="O'Donnell K."/>
            <person name="Stajich J.E."/>
            <person name="Bonito G."/>
        </authorList>
    </citation>
    <scope>NUCLEOTIDE SEQUENCE</scope>
    <source>
        <strain evidence="11">NRRL 28262</strain>
    </source>
</reference>
<keyword evidence="3 8" id="KW-0812">Transmembrane</keyword>
<feature type="compositionally biased region" description="Basic residues" evidence="7">
    <location>
        <begin position="1134"/>
        <end position="1145"/>
    </location>
</feature>
<evidence type="ECO:0000313" key="12">
    <source>
        <dbReference type="Proteomes" id="UP001194580"/>
    </source>
</evidence>
<name>A0AAD4DNM7_9FUNG</name>